<evidence type="ECO:0000256" key="10">
    <source>
        <dbReference type="ARBA" id="ARBA00023136"/>
    </source>
</evidence>
<evidence type="ECO:0000256" key="5">
    <source>
        <dbReference type="ARBA" id="ARBA00019685"/>
    </source>
</evidence>
<evidence type="ECO:0000256" key="7">
    <source>
        <dbReference type="ARBA" id="ARBA00022824"/>
    </source>
</evidence>
<dbReference type="GO" id="GO:0006465">
    <property type="term" value="P:signal peptide processing"/>
    <property type="evidence" value="ECO:0007669"/>
    <property type="project" value="UniProtKB-UniRule"/>
</dbReference>
<keyword evidence="15" id="KW-1185">Reference proteome</keyword>
<evidence type="ECO:0000256" key="3">
    <source>
        <dbReference type="ARBA" id="ARBA00011035"/>
    </source>
</evidence>
<comment type="catalytic activity">
    <reaction evidence="1 13">
        <text>Cleavage of hydrophobic, N-terminal signal or leader sequences from secreted and periplasmic proteins.</text>
        <dbReference type="EC" id="3.4.21.89"/>
    </reaction>
</comment>
<dbReference type="GO" id="GO:0009003">
    <property type="term" value="F:signal peptidase activity"/>
    <property type="evidence" value="ECO:0007669"/>
    <property type="project" value="UniProtKB-EC"/>
</dbReference>
<feature type="transmembrane region" description="Helical" evidence="13">
    <location>
        <begin position="158"/>
        <end position="181"/>
    </location>
</feature>
<gene>
    <name evidence="14" type="ORF">B0H16DRAFT_795673</name>
</gene>
<dbReference type="PANTHER" id="PTHR10806:SF6">
    <property type="entry name" value="SIGNAL PEPTIDASE COMPLEX CATALYTIC SUBUNIT SEC11"/>
    <property type="match status" value="1"/>
</dbReference>
<evidence type="ECO:0000313" key="14">
    <source>
        <dbReference type="EMBL" id="KAJ7752385.1"/>
    </source>
</evidence>
<keyword evidence="10 13" id="KW-0472">Membrane</keyword>
<dbReference type="SUPFAM" id="SSF51306">
    <property type="entry name" value="LexA/Signal peptidase"/>
    <property type="match status" value="1"/>
</dbReference>
<evidence type="ECO:0000256" key="4">
    <source>
        <dbReference type="ARBA" id="ARBA00013208"/>
    </source>
</evidence>
<evidence type="ECO:0000313" key="15">
    <source>
        <dbReference type="Proteomes" id="UP001215598"/>
    </source>
</evidence>
<keyword evidence="9 13" id="KW-1133">Transmembrane helix</keyword>
<evidence type="ECO:0000256" key="2">
    <source>
        <dbReference type="ARBA" id="ARBA00004648"/>
    </source>
</evidence>
<comment type="caution">
    <text evidence="14">The sequence shown here is derived from an EMBL/GenBank/DDBJ whole genome shotgun (WGS) entry which is preliminary data.</text>
</comment>
<proteinExistence type="inferred from homology"/>
<dbReference type="GO" id="GO:0005787">
    <property type="term" value="C:signal peptidase complex"/>
    <property type="evidence" value="ECO:0007669"/>
    <property type="project" value="TreeGrafter"/>
</dbReference>
<dbReference type="AlphaFoldDB" id="A0AAD7IZ76"/>
<evidence type="ECO:0000256" key="12">
    <source>
        <dbReference type="ARBA" id="ARBA00047037"/>
    </source>
</evidence>
<sequence>MTFLFLKVPEIMWGIHMRQALLQGQAFILALTTAYMGYIVLSLLTNCPSPVFVVLSGSMEPGIHRGDILFLTNYKPHEYKYANGDIVVYQVAGETIPIVHRVMQTAIEPQMCAAYYPNPGCPGQQILTKGDNNDVDDVVLYKGLERLEKKDIVGKVRFIIPLLGYGSILLVSALLSLRRFLTPVVEERRSTDSICNFCGHGFRKSHALTEMVPQCPTQANTKKSTGRTIQAHRLALLQSSYVTHSKFNSVEL</sequence>
<feature type="transmembrane region" description="Helical" evidence="13">
    <location>
        <begin position="20"/>
        <end position="41"/>
    </location>
</feature>
<evidence type="ECO:0000256" key="8">
    <source>
        <dbReference type="ARBA" id="ARBA00022968"/>
    </source>
</evidence>
<dbReference type="EC" id="3.4.21.89" evidence="4 13"/>
<dbReference type="GO" id="GO:0004252">
    <property type="term" value="F:serine-type endopeptidase activity"/>
    <property type="evidence" value="ECO:0007669"/>
    <property type="project" value="InterPro"/>
</dbReference>
<dbReference type="PRINTS" id="PR00728">
    <property type="entry name" value="SIGNALPTASE"/>
</dbReference>
<reference evidence="14" key="1">
    <citation type="submission" date="2023-03" db="EMBL/GenBank/DDBJ databases">
        <title>Massive genome expansion in bonnet fungi (Mycena s.s.) driven by repeated elements and novel gene families across ecological guilds.</title>
        <authorList>
            <consortium name="Lawrence Berkeley National Laboratory"/>
            <person name="Harder C.B."/>
            <person name="Miyauchi S."/>
            <person name="Viragh M."/>
            <person name="Kuo A."/>
            <person name="Thoen E."/>
            <person name="Andreopoulos B."/>
            <person name="Lu D."/>
            <person name="Skrede I."/>
            <person name="Drula E."/>
            <person name="Henrissat B."/>
            <person name="Morin E."/>
            <person name="Kohler A."/>
            <person name="Barry K."/>
            <person name="LaButti K."/>
            <person name="Morin E."/>
            <person name="Salamov A."/>
            <person name="Lipzen A."/>
            <person name="Mereny Z."/>
            <person name="Hegedus B."/>
            <person name="Baldrian P."/>
            <person name="Stursova M."/>
            <person name="Weitz H."/>
            <person name="Taylor A."/>
            <person name="Grigoriev I.V."/>
            <person name="Nagy L.G."/>
            <person name="Martin F."/>
            <person name="Kauserud H."/>
        </authorList>
    </citation>
    <scope>NUCLEOTIDE SEQUENCE</scope>
    <source>
        <strain evidence="14">CBHHK182m</strain>
    </source>
</reference>
<dbReference type="InterPro" id="IPR001733">
    <property type="entry name" value="Peptidase_S26B"/>
</dbReference>
<keyword evidence="7 13" id="KW-0256">Endoplasmic reticulum</keyword>
<accession>A0AAD7IZ76</accession>
<organism evidence="14 15">
    <name type="scientific">Mycena metata</name>
    <dbReference type="NCBI Taxonomy" id="1033252"/>
    <lineage>
        <taxon>Eukaryota</taxon>
        <taxon>Fungi</taxon>
        <taxon>Dikarya</taxon>
        <taxon>Basidiomycota</taxon>
        <taxon>Agaricomycotina</taxon>
        <taxon>Agaricomycetes</taxon>
        <taxon>Agaricomycetidae</taxon>
        <taxon>Agaricales</taxon>
        <taxon>Marasmiineae</taxon>
        <taxon>Mycenaceae</taxon>
        <taxon>Mycena</taxon>
    </lineage>
</organism>
<dbReference type="Proteomes" id="UP001215598">
    <property type="component" value="Unassembled WGS sequence"/>
</dbReference>
<dbReference type="NCBIfam" id="TIGR02228">
    <property type="entry name" value="sigpep_I_arch"/>
    <property type="match status" value="1"/>
</dbReference>
<evidence type="ECO:0000256" key="11">
    <source>
        <dbReference type="ARBA" id="ARBA00045533"/>
    </source>
</evidence>
<dbReference type="InterPro" id="IPR019533">
    <property type="entry name" value="Peptidase_S26"/>
</dbReference>
<evidence type="ECO:0000256" key="9">
    <source>
        <dbReference type="ARBA" id="ARBA00022989"/>
    </source>
</evidence>
<comment type="function">
    <text evidence="11">Catalytic component of the signal peptidase complex (SPC) which catalyzes the cleavage of N-terminal signal sequences from nascent proteins as they are translocated into the lumen of the endoplasmic reticulum. Specifically cleaves N-terminal signal peptides that contain a hydrophobic alpha-helix (h-region) shorter than 18-20 amino acids.</text>
</comment>
<keyword evidence="13" id="KW-0645">Protease</keyword>
<comment type="subunit">
    <text evidence="12">Component of the signal peptidase complex (SPC) composed of a catalytic subunit SEC11 and three accessory subunits SPC1, SPC2 and SPC3. The complex induces a local thinning of the ER membrane which is used to measure the length of the signal peptide (SP) h-region of protein substrates. This ensures the selectivity of the complex towards h-regions shorter than 18-20 amino acids. SPC associates with the translocon complex.</text>
</comment>
<keyword evidence="6 13" id="KW-0812">Transmembrane</keyword>
<name>A0AAD7IZ76_9AGAR</name>
<dbReference type="CDD" id="cd06530">
    <property type="entry name" value="S26_SPase_I"/>
    <property type="match status" value="1"/>
</dbReference>
<comment type="similarity">
    <text evidence="3 13">Belongs to the peptidase S26B family.</text>
</comment>
<dbReference type="Gene3D" id="2.10.109.10">
    <property type="entry name" value="Umud Fragment, subunit A"/>
    <property type="match status" value="1"/>
</dbReference>
<evidence type="ECO:0000256" key="1">
    <source>
        <dbReference type="ARBA" id="ARBA00000677"/>
    </source>
</evidence>
<protein>
    <recommendedName>
        <fullName evidence="5 13">Signal peptidase complex catalytic subunit SEC11</fullName>
        <ecNumber evidence="4 13">3.4.21.89</ecNumber>
    </recommendedName>
</protein>
<keyword evidence="8 13" id="KW-0735">Signal-anchor</keyword>
<dbReference type="InterPro" id="IPR036286">
    <property type="entry name" value="LexA/Signal_pep-like_sf"/>
</dbReference>
<evidence type="ECO:0000256" key="6">
    <source>
        <dbReference type="ARBA" id="ARBA00022692"/>
    </source>
</evidence>
<comment type="subcellular location">
    <subcellularLocation>
        <location evidence="2">Endoplasmic reticulum membrane</location>
        <topology evidence="2">Single-pass type II membrane protein</topology>
    </subcellularLocation>
</comment>
<evidence type="ECO:0000256" key="13">
    <source>
        <dbReference type="RuleBase" id="RU362047"/>
    </source>
</evidence>
<keyword evidence="13" id="KW-0378">Hydrolase</keyword>
<dbReference type="EMBL" id="JARKIB010000059">
    <property type="protein sequence ID" value="KAJ7752385.1"/>
    <property type="molecule type" value="Genomic_DNA"/>
</dbReference>
<dbReference type="PANTHER" id="PTHR10806">
    <property type="entry name" value="SIGNAL PEPTIDASE COMPLEX CATALYTIC SUBUNIT SEC11"/>
    <property type="match status" value="1"/>
</dbReference>